<dbReference type="InterPro" id="IPR058644">
    <property type="entry name" value="Mtb12-like_C"/>
</dbReference>
<keyword evidence="7" id="KW-1185">Reference proteome</keyword>
<feature type="region of interest" description="Disordered" evidence="3">
    <location>
        <begin position="105"/>
        <end position="150"/>
    </location>
</feature>
<dbReference type="RefSeq" id="WP_328856780.1">
    <property type="nucleotide sequence ID" value="NZ_CP108021.1"/>
</dbReference>
<organism evidence="6 7">
    <name type="scientific">Williamsia herbipolensis</name>
    <dbReference type="NCBI Taxonomy" id="1603258"/>
    <lineage>
        <taxon>Bacteria</taxon>
        <taxon>Bacillati</taxon>
        <taxon>Actinomycetota</taxon>
        <taxon>Actinomycetes</taxon>
        <taxon>Mycobacteriales</taxon>
        <taxon>Nocardiaceae</taxon>
        <taxon>Williamsia</taxon>
    </lineage>
</organism>
<sequence length="267" mass="26297">MTQGDPYSVDSHGTDPRDTAVTPSKRTSPVNLPTVLASAGVAAVVSAVIVTIGVVGLVISGDIDGEPSASAQTPTVVNLGAAQSALTQQPVAQAAPTSAAALAATAPAAEQVPESDGGAGAGSAPVATATTGPAPIAAQPAAPQQAATPVTPQALTAGQLNTKVRILMNTGASRSARADELQSGARGLGSVDGVANLLRVSGAGFTYRIIDPITVNGTTLNATLQMTLVGQGSKTQALSWVWTDGKWKLSNSSTCAVAGLALLPCTV</sequence>
<feature type="compositionally biased region" description="Low complexity" evidence="3">
    <location>
        <begin position="122"/>
        <end position="150"/>
    </location>
</feature>
<dbReference type="KEGG" id="whr:OG579_16245"/>
<dbReference type="AlphaFoldDB" id="A0AAU4JZR9"/>
<evidence type="ECO:0000313" key="6">
    <source>
        <dbReference type="EMBL" id="WUM19245.1"/>
    </source>
</evidence>
<accession>A0AAU4JZR9</accession>
<evidence type="ECO:0000259" key="5">
    <source>
        <dbReference type="Pfam" id="PF26580"/>
    </source>
</evidence>
<keyword evidence="4" id="KW-0812">Transmembrane</keyword>
<keyword evidence="4" id="KW-0472">Membrane</keyword>
<dbReference type="Proteomes" id="UP001432128">
    <property type="component" value="Chromosome"/>
</dbReference>
<evidence type="ECO:0000256" key="3">
    <source>
        <dbReference type="SAM" id="MobiDB-lite"/>
    </source>
</evidence>
<evidence type="ECO:0000256" key="2">
    <source>
        <dbReference type="ARBA" id="ARBA00093774"/>
    </source>
</evidence>
<dbReference type="Pfam" id="PF26580">
    <property type="entry name" value="Mtb12_C"/>
    <property type="match status" value="1"/>
</dbReference>
<feature type="domain" description="Low molecular weight antigen MTB12-like C-terminal" evidence="5">
    <location>
        <begin position="154"/>
        <end position="265"/>
    </location>
</feature>
<evidence type="ECO:0000256" key="1">
    <source>
        <dbReference type="ARBA" id="ARBA00022729"/>
    </source>
</evidence>
<evidence type="ECO:0000313" key="7">
    <source>
        <dbReference type="Proteomes" id="UP001432128"/>
    </source>
</evidence>
<protein>
    <recommendedName>
        <fullName evidence="5">Low molecular weight antigen MTB12-like C-terminal domain-containing protein</fullName>
    </recommendedName>
</protein>
<feature type="transmembrane region" description="Helical" evidence="4">
    <location>
        <begin position="35"/>
        <end position="59"/>
    </location>
</feature>
<gene>
    <name evidence="6" type="ORF">OG579_16245</name>
</gene>
<feature type="region of interest" description="Disordered" evidence="3">
    <location>
        <begin position="1"/>
        <end position="29"/>
    </location>
</feature>
<evidence type="ECO:0000256" key="4">
    <source>
        <dbReference type="SAM" id="Phobius"/>
    </source>
</evidence>
<comment type="similarity">
    <text evidence="2">Belongs to the MTB12 family.</text>
</comment>
<keyword evidence="4" id="KW-1133">Transmembrane helix</keyword>
<dbReference type="EMBL" id="CP108021">
    <property type="protein sequence ID" value="WUM19245.1"/>
    <property type="molecule type" value="Genomic_DNA"/>
</dbReference>
<name>A0AAU4JZR9_9NOCA</name>
<proteinExistence type="inferred from homology"/>
<keyword evidence="1" id="KW-0732">Signal</keyword>
<reference evidence="6 7" key="1">
    <citation type="submission" date="2022-10" db="EMBL/GenBank/DDBJ databases">
        <title>The complete genomes of actinobacterial strains from the NBC collection.</title>
        <authorList>
            <person name="Joergensen T.S."/>
            <person name="Alvarez Arevalo M."/>
            <person name="Sterndorff E.B."/>
            <person name="Faurdal D."/>
            <person name="Vuksanovic O."/>
            <person name="Mourched A.-S."/>
            <person name="Charusanti P."/>
            <person name="Shaw S."/>
            <person name="Blin K."/>
            <person name="Weber T."/>
        </authorList>
    </citation>
    <scope>NUCLEOTIDE SEQUENCE [LARGE SCALE GENOMIC DNA]</scope>
    <source>
        <strain evidence="6 7">NBC_00319</strain>
    </source>
</reference>